<accession>A0A1I7SBQ2</accession>
<keyword evidence="3 10" id="KW-0863">Zinc-finger</keyword>
<feature type="compositionally biased region" description="Basic residues" evidence="12">
    <location>
        <begin position="77"/>
        <end position="101"/>
    </location>
</feature>
<keyword evidence="2" id="KW-0479">Metal-binding</keyword>
<dbReference type="eggNOG" id="KOG1632">
    <property type="taxonomic scope" value="Eukaryota"/>
</dbReference>
<feature type="domain" description="CXXC-type" evidence="13">
    <location>
        <begin position="21"/>
        <end position="58"/>
    </location>
</feature>
<evidence type="ECO:0000256" key="9">
    <source>
        <dbReference type="ARBA" id="ARBA00023828"/>
    </source>
</evidence>
<dbReference type="GO" id="GO:0048188">
    <property type="term" value="C:Set1C/COMPASS complex"/>
    <property type="evidence" value="ECO:0007669"/>
    <property type="project" value="InterPro"/>
</dbReference>
<dbReference type="InterPro" id="IPR022056">
    <property type="entry name" value="CpG-bd_C"/>
</dbReference>
<dbReference type="Proteomes" id="UP000095284">
    <property type="component" value="Unplaced"/>
</dbReference>
<proteinExistence type="predicted"/>
<evidence type="ECO:0000256" key="3">
    <source>
        <dbReference type="ARBA" id="ARBA00022771"/>
    </source>
</evidence>
<evidence type="ECO:0000256" key="10">
    <source>
        <dbReference type="PROSITE-ProRule" id="PRU00509"/>
    </source>
</evidence>
<dbReference type="GO" id="GO:0008270">
    <property type="term" value="F:zinc ion binding"/>
    <property type="evidence" value="ECO:0007669"/>
    <property type="project" value="UniProtKB-KW"/>
</dbReference>
<comment type="subcellular location">
    <subcellularLocation>
        <location evidence="1">Nucleus</location>
    </subcellularLocation>
</comment>
<keyword evidence="8" id="KW-0539">Nucleus</keyword>
<dbReference type="Proteomes" id="UP000582659">
    <property type="component" value="Unassembled WGS sequence"/>
</dbReference>
<evidence type="ECO:0000259" key="13">
    <source>
        <dbReference type="PROSITE" id="PS51058"/>
    </source>
</evidence>
<evidence type="ECO:0000256" key="12">
    <source>
        <dbReference type="SAM" id="MobiDB-lite"/>
    </source>
</evidence>
<evidence type="ECO:0000256" key="1">
    <source>
        <dbReference type="ARBA" id="ARBA00004123"/>
    </source>
</evidence>
<name>A0A1I7SBQ2_BURXY</name>
<evidence type="ECO:0000256" key="8">
    <source>
        <dbReference type="ARBA" id="ARBA00023242"/>
    </source>
</evidence>
<evidence type="ECO:0000313" key="17">
    <source>
        <dbReference type="WBParaSite" id="BXY_1045100.1"/>
    </source>
</evidence>
<evidence type="ECO:0000256" key="5">
    <source>
        <dbReference type="ARBA" id="ARBA00023015"/>
    </source>
</evidence>
<dbReference type="PANTHER" id="PTHR46174:SF1">
    <property type="entry name" value="CXXC-TYPE ZINC FINGER PROTEIN 1"/>
    <property type="match status" value="1"/>
</dbReference>
<keyword evidence="4" id="KW-0862">Zinc</keyword>
<keyword evidence="11" id="KW-0175">Coiled coil</keyword>
<dbReference type="EMBL" id="CAJFCV020000003">
    <property type="protein sequence ID" value="CAG9111211.1"/>
    <property type="molecule type" value="Genomic_DNA"/>
</dbReference>
<protein>
    <recommendedName>
        <fullName evidence="9">CXXC-type zinc finger protein 1</fullName>
    </recommendedName>
</protein>
<keyword evidence="6" id="KW-0238">DNA-binding</keyword>
<dbReference type="InterPro" id="IPR002857">
    <property type="entry name" value="Znf_CXXC"/>
</dbReference>
<dbReference type="PANTHER" id="PTHR46174">
    <property type="entry name" value="CXXC-TYPE ZINC FINGER PROTEIN 1"/>
    <property type="match status" value="1"/>
</dbReference>
<dbReference type="GO" id="GO:0045893">
    <property type="term" value="P:positive regulation of DNA-templated transcription"/>
    <property type="evidence" value="ECO:0007669"/>
    <property type="project" value="TreeGrafter"/>
</dbReference>
<reference evidence="17" key="1">
    <citation type="submission" date="2016-11" db="UniProtKB">
        <authorList>
            <consortium name="WormBaseParasite"/>
        </authorList>
    </citation>
    <scope>IDENTIFICATION</scope>
</reference>
<dbReference type="AlphaFoldDB" id="A0A1I7SBQ2"/>
<evidence type="ECO:0000313" key="15">
    <source>
        <dbReference type="Proteomes" id="UP000095284"/>
    </source>
</evidence>
<keyword evidence="7" id="KW-0804">Transcription</keyword>
<keyword evidence="16" id="KW-1185">Reference proteome</keyword>
<evidence type="ECO:0000256" key="2">
    <source>
        <dbReference type="ARBA" id="ARBA00022723"/>
    </source>
</evidence>
<feature type="region of interest" description="Disordered" evidence="12">
    <location>
        <begin position="77"/>
        <end position="124"/>
    </location>
</feature>
<dbReference type="Proteomes" id="UP000659654">
    <property type="component" value="Unassembled WGS sequence"/>
</dbReference>
<dbReference type="WBParaSite" id="BXY_1045100.1">
    <property type="protein sequence ID" value="BXY_1045100.1"/>
    <property type="gene ID" value="BXY_1045100"/>
</dbReference>
<evidence type="ECO:0000256" key="7">
    <source>
        <dbReference type="ARBA" id="ARBA00023163"/>
    </source>
</evidence>
<gene>
    <name evidence="14" type="ORF">BXYJ_LOCUS7674</name>
</gene>
<evidence type="ECO:0000256" key="4">
    <source>
        <dbReference type="ARBA" id="ARBA00022833"/>
    </source>
</evidence>
<dbReference type="Pfam" id="PF12269">
    <property type="entry name" value="CpG_bind_C"/>
    <property type="match status" value="1"/>
</dbReference>
<keyword evidence="5" id="KW-0805">Transcription regulation</keyword>
<organism evidence="15 17">
    <name type="scientific">Bursaphelenchus xylophilus</name>
    <name type="common">Pinewood nematode worm</name>
    <name type="synonym">Aphelenchoides xylophilus</name>
    <dbReference type="NCBI Taxonomy" id="6326"/>
    <lineage>
        <taxon>Eukaryota</taxon>
        <taxon>Metazoa</taxon>
        <taxon>Ecdysozoa</taxon>
        <taxon>Nematoda</taxon>
        <taxon>Chromadorea</taxon>
        <taxon>Rhabditida</taxon>
        <taxon>Tylenchina</taxon>
        <taxon>Tylenchomorpha</taxon>
        <taxon>Aphelenchoidea</taxon>
        <taxon>Aphelenchoididae</taxon>
        <taxon>Bursaphelenchus</taxon>
    </lineage>
</organism>
<evidence type="ECO:0000313" key="16">
    <source>
        <dbReference type="Proteomes" id="UP000659654"/>
    </source>
</evidence>
<sequence length="458" mass="53014">MNFEFNQHFNLPSTSFLQNLNVTAKGRCGDCIGCLRQSNCEKCLNCIAKRPCFKRICVQSQIIQQTAVKNEFVEKTKPKKVGKKVGRPRKPSGERKPRKRSVTANSQAREKNNRDTQQQKVTVISKEEEKVPRHCYGPQCESAARPGSKYCSDECGQNLARKRLALLLPQRIQDYYEQTPMWKVETEEKIQKLRNTQLEIEETLKRIDDCAQNLNLYFTTLASGQPIYHRPAQQDEDSTFVHSCMVCGMEVPVKALPKHVQRCFVRIEKQSSFGTSHKFGINPHNIMCEKFDKNTKTFCKRLRVICSEHYRDEIGSSFKICGYPLAWTRVRSLPLEEMFLKMDILEDGMCMNERKTCETHYMWEQAASAVIENQRLQHLLRIDEIQDQYRRLAESHAVQRNAITVLMNSRTTHGQIPEDIQQKLGPPRSVRVFKDDDIEMVNVEDDGINSQMNELQVG</sequence>
<dbReference type="GO" id="GO:0003677">
    <property type="term" value="F:DNA binding"/>
    <property type="evidence" value="ECO:0007669"/>
    <property type="project" value="UniProtKB-KW"/>
</dbReference>
<feature type="coiled-coil region" evidence="11">
    <location>
        <begin position="183"/>
        <end position="213"/>
    </location>
</feature>
<dbReference type="PROSITE" id="PS51058">
    <property type="entry name" value="ZF_CXXC"/>
    <property type="match status" value="1"/>
</dbReference>
<evidence type="ECO:0000256" key="6">
    <source>
        <dbReference type="ARBA" id="ARBA00023125"/>
    </source>
</evidence>
<reference evidence="14" key="2">
    <citation type="submission" date="2020-09" db="EMBL/GenBank/DDBJ databases">
        <authorList>
            <person name="Kikuchi T."/>
        </authorList>
    </citation>
    <scope>NUCLEOTIDE SEQUENCE</scope>
    <source>
        <strain evidence="14">Ka4C1</strain>
    </source>
</reference>
<dbReference type="InterPro" id="IPR037869">
    <property type="entry name" value="Spp1/CFP1"/>
</dbReference>
<evidence type="ECO:0000256" key="11">
    <source>
        <dbReference type="SAM" id="Coils"/>
    </source>
</evidence>
<dbReference type="OrthoDB" id="419183at2759"/>
<evidence type="ECO:0000313" key="14">
    <source>
        <dbReference type="EMBL" id="CAD5222828.1"/>
    </source>
</evidence>
<dbReference type="EMBL" id="CAJFDI010000003">
    <property type="protein sequence ID" value="CAD5222828.1"/>
    <property type="molecule type" value="Genomic_DNA"/>
</dbReference>